<dbReference type="AlphaFoldDB" id="A0A7E4VI53"/>
<keyword evidence="3" id="KW-1185">Reference proteome</keyword>
<feature type="region of interest" description="Disordered" evidence="1">
    <location>
        <begin position="127"/>
        <end position="159"/>
    </location>
</feature>
<reference evidence="4" key="2">
    <citation type="submission" date="2020-10" db="UniProtKB">
        <authorList>
            <consortium name="WormBaseParasite"/>
        </authorList>
    </citation>
    <scope>IDENTIFICATION</scope>
</reference>
<dbReference type="WBParaSite" id="Pan_g21424.t1">
    <property type="protein sequence ID" value="Pan_g21424.t1"/>
    <property type="gene ID" value="Pan_g21424"/>
</dbReference>
<proteinExistence type="predicted"/>
<sequence length="244" mass="27024">MHFVFVIAATLIILCVPDVHGASASVTPWQYEAMEAVTSKLPNITLAEKGRMAGDASYLATVAATESSESATMPSTLTTITVTRSTNIKITTNKDILRTNEFVPVNDTGELYGISTSQPTVMKLAENSEKATTTPSKSDPKSNWKPGKNYPKGDLGGLLPRKSVPLSTSHLFDYNNGYDYDNSDHNYDSSNVINDLLHYYEHSSRPHFPKYPEKRPSLNKIDMLDLIGPVFYDSDTNYDYLPDK</sequence>
<dbReference type="Proteomes" id="UP000492821">
    <property type="component" value="Unassembled WGS sequence"/>
</dbReference>
<accession>A0A7E4VI53</accession>
<feature type="chain" id="PRO_5029020026" evidence="2">
    <location>
        <begin position="22"/>
        <end position="244"/>
    </location>
</feature>
<reference evidence="3" key="1">
    <citation type="journal article" date="2013" name="Genetics">
        <title>The draft genome and transcriptome of Panagrellus redivivus are shaped by the harsh demands of a free-living lifestyle.</title>
        <authorList>
            <person name="Srinivasan J."/>
            <person name="Dillman A.R."/>
            <person name="Macchietto M.G."/>
            <person name="Heikkinen L."/>
            <person name="Lakso M."/>
            <person name="Fracchia K.M."/>
            <person name="Antoshechkin I."/>
            <person name="Mortazavi A."/>
            <person name="Wong G."/>
            <person name="Sternberg P.W."/>
        </authorList>
    </citation>
    <scope>NUCLEOTIDE SEQUENCE [LARGE SCALE GENOMIC DNA]</scope>
    <source>
        <strain evidence="3">MT8872</strain>
    </source>
</reference>
<keyword evidence="2" id="KW-0732">Signal</keyword>
<evidence type="ECO:0000313" key="3">
    <source>
        <dbReference type="Proteomes" id="UP000492821"/>
    </source>
</evidence>
<evidence type="ECO:0000313" key="4">
    <source>
        <dbReference type="WBParaSite" id="Pan_g21424.t1"/>
    </source>
</evidence>
<organism evidence="3 4">
    <name type="scientific">Panagrellus redivivus</name>
    <name type="common">Microworm</name>
    <dbReference type="NCBI Taxonomy" id="6233"/>
    <lineage>
        <taxon>Eukaryota</taxon>
        <taxon>Metazoa</taxon>
        <taxon>Ecdysozoa</taxon>
        <taxon>Nematoda</taxon>
        <taxon>Chromadorea</taxon>
        <taxon>Rhabditida</taxon>
        <taxon>Tylenchina</taxon>
        <taxon>Panagrolaimomorpha</taxon>
        <taxon>Panagrolaimoidea</taxon>
        <taxon>Panagrolaimidae</taxon>
        <taxon>Panagrellus</taxon>
    </lineage>
</organism>
<evidence type="ECO:0000256" key="1">
    <source>
        <dbReference type="SAM" id="MobiDB-lite"/>
    </source>
</evidence>
<evidence type="ECO:0000256" key="2">
    <source>
        <dbReference type="SAM" id="SignalP"/>
    </source>
</evidence>
<protein>
    <submittedName>
        <fullName evidence="4">Secreted protein</fullName>
    </submittedName>
</protein>
<name>A0A7E4VI53_PANRE</name>
<feature type="signal peptide" evidence="2">
    <location>
        <begin position="1"/>
        <end position="21"/>
    </location>
</feature>